<feature type="binding site" evidence="8">
    <location>
        <position position="401"/>
    </location>
    <ligand>
        <name>Zn(2+)</name>
        <dbReference type="ChEBI" id="CHEBI:29105"/>
        <label>1</label>
    </ligand>
</feature>
<evidence type="ECO:0000256" key="3">
    <source>
        <dbReference type="ARBA" id="ARBA00022723"/>
    </source>
</evidence>
<dbReference type="RefSeq" id="WP_051266656.1">
    <property type="nucleotide sequence ID" value="NZ_CP028426.1"/>
</dbReference>
<comment type="cofactor">
    <cofactor evidence="8">
        <name>Zn(2+)</name>
        <dbReference type="ChEBI" id="CHEBI:29105"/>
    </cofactor>
    <text evidence="8">Binds 2 zinc ions per subunit.</text>
</comment>
<feature type="binding site" evidence="8">
    <location>
        <position position="428"/>
    </location>
    <ligand>
        <name>Zn(2+)</name>
        <dbReference type="ChEBI" id="CHEBI:29105"/>
        <label>2</label>
    </ligand>
</feature>
<evidence type="ECO:0000313" key="11">
    <source>
        <dbReference type="Proteomes" id="UP001170379"/>
    </source>
</evidence>
<dbReference type="InterPro" id="IPR005259">
    <property type="entry name" value="PriA"/>
</dbReference>
<dbReference type="InterPro" id="IPR027417">
    <property type="entry name" value="P-loop_NTPase"/>
</dbReference>
<evidence type="ECO:0000313" key="10">
    <source>
        <dbReference type="EMBL" id="MDJ1371074.1"/>
    </source>
</evidence>
<keyword evidence="11" id="KW-1185">Reference proteome</keyword>
<dbReference type="InterPro" id="IPR042115">
    <property type="entry name" value="PriA_3primeBD_sf"/>
</dbReference>
<dbReference type="EMBL" id="PXVD01000009">
    <property type="protein sequence ID" value="MDJ1371074.1"/>
    <property type="molecule type" value="Genomic_DNA"/>
</dbReference>
<comment type="similarity">
    <text evidence="8">Belongs to the helicase family. PriA subfamily.</text>
</comment>
<dbReference type="InterPro" id="IPR041222">
    <property type="entry name" value="PriA_3primeBD"/>
</dbReference>
<accession>A0ABT7C7C8</accession>
<evidence type="ECO:0000256" key="6">
    <source>
        <dbReference type="ARBA" id="ARBA00022840"/>
    </source>
</evidence>
<evidence type="ECO:0000256" key="2">
    <source>
        <dbReference type="ARBA" id="ARBA00022705"/>
    </source>
</evidence>
<feature type="binding site" evidence="8">
    <location>
        <position position="431"/>
    </location>
    <ligand>
        <name>Zn(2+)</name>
        <dbReference type="ChEBI" id="CHEBI:29105"/>
        <label>2</label>
    </ligand>
</feature>
<keyword evidence="2 8" id="KW-0235">DNA replication</keyword>
<keyword evidence="7 8" id="KW-0238">DNA-binding</keyword>
<feature type="binding site" evidence="8">
    <location>
        <position position="440"/>
    </location>
    <ligand>
        <name>Zn(2+)</name>
        <dbReference type="ChEBI" id="CHEBI:29105"/>
        <label>1</label>
    </ligand>
</feature>
<dbReference type="Pfam" id="PF17764">
    <property type="entry name" value="PriA_3primeBD"/>
    <property type="match status" value="1"/>
</dbReference>
<keyword evidence="4 8" id="KW-0547">Nucleotide-binding</keyword>
<organism evidence="10 11">
    <name type="scientific">Gulosibacter molinativorax</name>
    <dbReference type="NCBI Taxonomy" id="256821"/>
    <lineage>
        <taxon>Bacteria</taxon>
        <taxon>Bacillati</taxon>
        <taxon>Actinomycetota</taxon>
        <taxon>Actinomycetes</taxon>
        <taxon>Micrococcales</taxon>
        <taxon>Microbacteriaceae</taxon>
        <taxon>Gulosibacter</taxon>
    </lineage>
</organism>
<evidence type="ECO:0000256" key="4">
    <source>
        <dbReference type="ARBA" id="ARBA00022741"/>
    </source>
</evidence>
<gene>
    <name evidence="8" type="primary">priA</name>
    <name evidence="10" type="ORF">C7K25_06800</name>
</gene>
<comment type="caution">
    <text evidence="10">The sequence shown here is derived from an EMBL/GenBank/DDBJ whole genome shotgun (WGS) entry which is preliminary data.</text>
</comment>
<evidence type="ECO:0000256" key="1">
    <source>
        <dbReference type="ARBA" id="ARBA00022515"/>
    </source>
</evidence>
<protein>
    <recommendedName>
        <fullName evidence="8">Probable replication restart protein PriA</fullName>
    </recommendedName>
    <alternativeName>
        <fullName evidence="8">Putative ATP-dependent DNA helicase PriA</fullName>
    </alternativeName>
</protein>
<keyword evidence="3 8" id="KW-0479">Metal-binding</keyword>
<feature type="binding site" evidence="8">
    <location>
        <position position="410"/>
    </location>
    <ligand>
        <name>Zn(2+)</name>
        <dbReference type="ChEBI" id="CHEBI:29105"/>
        <label>2</label>
    </ligand>
</feature>
<reference evidence="10" key="2">
    <citation type="journal article" date="2022" name="Sci. Rep.">
        <title>In silico prediction of the enzymes involved in the degradation of the herbicide molinate by Gulosibacter molinativorax ON4T.</title>
        <authorList>
            <person name="Lopes A.R."/>
            <person name="Bunin E."/>
            <person name="Viana A.T."/>
            <person name="Froufe H."/>
            <person name="Munoz-Merida A."/>
            <person name="Pinho D."/>
            <person name="Figueiredo J."/>
            <person name="Barroso C."/>
            <person name="Vaz-Moreira I."/>
            <person name="Bellanger X."/>
            <person name="Egas C."/>
            <person name="Nunes O.C."/>
        </authorList>
    </citation>
    <scope>NUCLEOTIDE SEQUENCE</scope>
    <source>
        <strain evidence="10">ON4</strain>
    </source>
</reference>
<dbReference type="PANTHER" id="PTHR30580">
    <property type="entry name" value="PRIMOSOMAL PROTEIN N"/>
    <property type="match status" value="1"/>
</dbReference>
<keyword evidence="6 8" id="KW-0067">ATP-binding</keyword>
<feature type="domain" description="Primosomal protein N' 3' DNA-binding" evidence="9">
    <location>
        <begin position="24"/>
        <end position="125"/>
    </location>
</feature>
<evidence type="ECO:0000256" key="8">
    <source>
        <dbReference type="HAMAP-Rule" id="MF_00983"/>
    </source>
</evidence>
<keyword evidence="5 8" id="KW-0862">Zinc</keyword>
<evidence type="ECO:0000256" key="7">
    <source>
        <dbReference type="ARBA" id="ARBA00023125"/>
    </source>
</evidence>
<comment type="function">
    <text evidence="8">Initiates the restart of stalled replication forks, which reloads the replicative helicase on sites other than the origin of replication. Recognizes and binds to abandoned replication forks and remodels them to uncover a helicase loading site. Promotes assembly of the primosome at these replication forks.</text>
</comment>
<reference evidence="10" key="1">
    <citation type="submission" date="2018-03" db="EMBL/GenBank/DDBJ databases">
        <authorList>
            <person name="Nunes O.C."/>
            <person name="Lopes A.R."/>
            <person name="Froufe H."/>
            <person name="Munoz-Merida A."/>
            <person name="Barroso C."/>
            <person name="Egas C."/>
        </authorList>
    </citation>
    <scope>NUCLEOTIDE SEQUENCE</scope>
    <source>
        <strain evidence="10">ON4</strain>
    </source>
</reference>
<sequence length="677" mass="72579">MSGESVAAGLGTPPEPSSEHRIAKVVLDSPLPQLDRIFEYEIPPILRGSVEAGMRVKAPLRSGGRIVRGYVLGTSEHPEYSGRLATLDALESPARVLTPAIAELARAVADRQAGTMSDVLRLAIPARSVKLETEWLADAEGERAARAEHPEPLTDTASTLAAAYGDAAAELAVGNAGNRAALRVATGVIEGVPRPLVTIADIAGETLATGKSVLILLPDFRDLDLALRPLNERVPASRIRLFDGRLKPKPRYDEFLRALEPVPQVIIGNRAAVYAPAHDLGLIVVWEDGDESFREPHAPYAHAREVALMRSQFEDAGLIFASHSPSLEVRRLVRTGWLREVGLRVPHRPRIIPAVATMSDDPHAQAARIPEAAWRAARSGAEEGPVLIQVGRAGYRPGLACARCRTLARCSNCQGPLGQRSAHAVPSCTVCGHVHAAWRCPECGSDQLRGTSVGHERTAEELGRAFPGVKVLVADGEKRLVDVPDERALVISTRGAEPVAERGYRAVLLLDTEGALARESLDAVVSALQAWSNAAALAADGAPVIVTGAASAPLEALRDWQQQRFVDFELDERLALEFPPAVRIGTIRGSEDEVDGALRRLQDLAIEGLHVLGPVPDEEDANLQRAVIRFPYRVGAEVAAALKSELVSRAAASKRRSAGRPVHASTLRVKLDASDVF</sequence>
<name>A0ABT7C7C8_9MICO</name>
<dbReference type="HAMAP" id="MF_00983">
    <property type="entry name" value="PriA"/>
    <property type="match status" value="1"/>
</dbReference>
<proteinExistence type="inferred from homology"/>
<dbReference type="Gene3D" id="3.40.1440.60">
    <property type="entry name" value="PriA, 3(prime) DNA-binding domain"/>
    <property type="match status" value="1"/>
</dbReference>
<comment type="caution">
    <text evidence="8">As this protein does not have any detectable helicase domains, it probably does not have helicase activity.</text>
</comment>
<evidence type="ECO:0000259" key="9">
    <source>
        <dbReference type="Pfam" id="PF17764"/>
    </source>
</evidence>
<keyword evidence="1 8" id="KW-0639">Primosome</keyword>
<feature type="binding site" evidence="8">
    <location>
        <position position="443"/>
    </location>
    <ligand>
        <name>Zn(2+)</name>
        <dbReference type="ChEBI" id="CHEBI:29105"/>
        <label>1</label>
    </ligand>
</feature>
<feature type="binding site" evidence="8">
    <location>
        <position position="404"/>
    </location>
    <ligand>
        <name>Zn(2+)</name>
        <dbReference type="ChEBI" id="CHEBI:29105"/>
        <label>1</label>
    </ligand>
</feature>
<comment type="subunit">
    <text evidence="8">Component of the replication restart primosome.</text>
</comment>
<dbReference type="PANTHER" id="PTHR30580:SF0">
    <property type="entry name" value="PRIMOSOMAL PROTEIN N"/>
    <property type="match status" value="1"/>
</dbReference>
<dbReference type="Gene3D" id="3.40.50.300">
    <property type="entry name" value="P-loop containing nucleotide triphosphate hydrolases"/>
    <property type="match status" value="1"/>
</dbReference>
<feature type="binding site" evidence="8">
    <location>
        <position position="413"/>
    </location>
    <ligand>
        <name>Zn(2+)</name>
        <dbReference type="ChEBI" id="CHEBI:29105"/>
        <label>2</label>
    </ligand>
</feature>
<evidence type="ECO:0000256" key="5">
    <source>
        <dbReference type="ARBA" id="ARBA00022833"/>
    </source>
</evidence>
<dbReference type="Proteomes" id="UP001170379">
    <property type="component" value="Unassembled WGS sequence"/>
</dbReference>